<dbReference type="Gene3D" id="2.120.10.30">
    <property type="entry name" value="TolB, C-terminal domain"/>
    <property type="match status" value="2"/>
</dbReference>
<dbReference type="PANTHER" id="PTHR24416:SF527">
    <property type="entry name" value="PROTO-ONCOGENE TYROSINE-PROTEIN KINASE ROS"/>
    <property type="match status" value="1"/>
</dbReference>
<dbReference type="PROSITE" id="PS00109">
    <property type="entry name" value="PROTEIN_KINASE_TYR"/>
    <property type="match status" value="1"/>
</dbReference>
<proteinExistence type="inferred from homology"/>
<evidence type="ECO:0000256" key="16">
    <source>
        <dbReference type="RuleBase" id="RU000312"/>
    </source>
</evidence>
<dbReference type="GO" id="GO:0004714">
    <property type="term" value="F:transmembrane receptor protein tyrosine kinase activity"/>
    <property type="evidence" value="ECO:0007669"/>
    <property type="project" value="UniProtKB-EC"/>
</dbReference>
<evidence type="ECO:0000256" key="7">
    <source>
        <dbReference type="ARBA" id="ARBA00022777"/>
    </source>
</evidence>
<evidence type="ECO:0000256" key="2">
    <source>
        <dbReference type="ARBA" id="ARBA00022553"/>
    </source>
</evidence>
<evidence type="ECO:0000256" key="11">
    <source>
        <dbReference type="ARBA" id="ARBA00023137"/>
    </source>
</evidence>
<dbReference type="PANTHER" id="PTHR24416">
    <property type="entry name" value="TYROSINE-PROTEIN KINASE RECEPTOR"/>
    <property type="match status" value="1"/>
</dbReference>
<evidence type="ECO:0000256" key="13">
    <source>
        <dbReference type="ARBA" id="ARBA00023180"/>
    </source>
</evidence>
<keyword evidence="7" id="KW-0418">Kinase</keyword>
<evidence type="ECO:0000256" key="4">
    <source>
        <dbReference type="ARBA" id="ARBA00022692"/>
    </source>
</evidence>
<dbReference type="SMART" id="SM00135">
    <property type="entry name" value="LY"/>
    <property type="match status" value="3"/>
</dbReference>
<evidence type="ECO:0000259" key="21">
    <source>
        <dbReference type="PROSITE" id="PS50222"/>
    </source>
</evidence>
<dbReference type="Gene3D" id="2.60.40.10">
    <property type="entry name" value="Immunoglobulins"/>
    <property type="match status" value="3"/>
</dbReference>
<accession>A0AAV6HD57</accession>
<keyword evidence="19" id="KW-0732">Signal</keyword>
<feature type="binding site" evidence="15">
    <location>
        <position position="1054"/>
    </location>
    <ligand>
        <name>ATP</name>
        <dbReference type="ChEBI" id="CHEBI:30616"/>
    </ligand>
</feature>
<dbReference type="PROSITE" id="PS00107">
    <property type="entry name" value="PROTEIN_KINASE_ATP"/>
    <property type="match status" value="1"/>
</dbReference>
<keyword evidence="3" id="KW-0808">Transferase</keyword>
<keyword evidence="5" id="KW-0677">Repeat</keyword>
<dbReference type="EC" id="2.7.10.1" evidence="16"/>
<dbReference type="SMART" id="SM00060">
    <property type="entry name" value="FN3"/>
    <property type="match status" value="3"/>
</dbReference>
<feature type="signal peptide" evidence="19">
    <location>
        <begin position="1"/>
        <end position="29"/>
    </location>
</feature>
<dbReference type="InterPro" id="IPR000033">
    <property type="entry name" value="LDLR_classB_rpt"/>
</dbReference>
<keyword evidence="8 15" id="KW-0067">ATP-binding</keyword>
<dbReference type="Pfam" id="PF00041">
    <property type="entry name" value="fn3"/>
    <property type="match status" value="1"/>
</dbReference>
<dbReference type="InterPro" id="IPR011009">
    <property type="entry name" value="Kinase-like_dom_sf"/>
</dbReference>
<feature type="compositionally biased region" description="Basic and acidic residues" evidence="17">
    <location>
        <begin position="1436"/>
        <end position="1447"/>
    </location>
</feature>
<feature type="region of interest" description="Disordered" evidence="17">
    <location>
        <begin position="1415"/>
        <end position="1478"/>
    </location>
</feature>
<feature type="domain" description="Fibronectin type-III" evidence="22">
    <location>
        <begin position="59"/>
        <end position="152"/>
    </location>
</feature>
<dbReference type="InterPro" id="IPR002011">
    <property type="entry name" value="Tyr_kinase_rcpt_2_CS"/>
</dbReference>
<keyword evidence="6 15" id="KW-0547">Nucleotide-binding</keyword>
<keyword evidence="11" id="KW-0829">Tyrosine-protein kinase</keyword>
<dbReference type="PROSITE" id="PS50853">
    <property type="entry name" value="FN3"/>
    <property type="match status" value="3"/>
</dbReference>
<dbReference type="InterPro" id="IPR013783">
    <property type="entry name" value="Ig-like_fold"/>
</dbReference>
<evidence type="ECO:0000256" key="17">
    <source>
        <dbReference type="SAM" id="MobiDB-lite"/>
    </source>
</evidence>
<dbReference type="InterPro" id="IPR036116">
    <property type="entry name" value="FN3_sf"/>
</dbReference>
<keyword evidence="2 16" id="KW-0597">Phosphoprotein</keyword>
<evidence type="ECO:0000259" key="20">
    <source>
        <dbReference type="PROSITE" id="PS50011"/>
    </source>
</evidence>
<dbReference type="InterPro" id="IPR000719">
    <property type="entry name" value="Prot_kinase_dom"/>
</dbReference>
<feature type="compositionally biased region" description="Polar residues" evidence="17">
    <location>
        <begin position="1361"/>
        <end position="1387"/>
    </location>
</feature>
<dbReference type="Gene3D" id="1.10.510.10">
    <property type="entry name" value="Transferase(Phosphotransferase) domain 1"/>
    <property type="match status" value="1"/>
</dbReference>
<evidence type="ECO:0000256" key="3">
    <source>
        <dbReference type="ARBA" id="ARBA00022679"/>
    </source>
</evidence>
<dbReference type="GO" id="GO:0005524">
    <property type="term" value="F:ATP binding"/>
    <property type="evidence" value="ECO:0007669"/>
    <property type="project" value="UniProtKB-UniRule"/>
</dbReference>
<evidence type="ECO:0000256" key="9">
    <source>
        <dbReference type="ARBA" id="ARBA00022989"/>
    </source>
</evidence>
<dbReference type="SMART" id="SM00219">
    <property type="entry name" value="TyrKc"/>
    <property type="match status" value="1"/>
</dbReference>
<dbReference type="InterPro" id="IPR011042">
    <property type="entry name" value="6-blade_b-propeller_TolB-like"/>
</dbReference>
<dbReference type="InterPro" id="IPR050122">
    <property type="entry name" value="RTK"/>
</dbReference>
<dbReference type="GO" id="GO:0005509">
    <property type="term" value="F:calcium ion binding"/>
    <property type="evidence" value="ECO:0007669"/>
    <property type="project" value="InterPro"/>
</dbReference>
<feature type="transmembrane region" description="Helical" evidence="18">
    <location>
        <begin position="942"/>
        <end position="965"/>
    </location>
</feature>
<dbReference type="Gene3D" id="3.30.200.20">
    <property type="entry name" value="Phosphorylase Kinase, domain 1"/>
    <property type="match status" value="1"/>
</dbReference>
<dbReference type="Proteomes" id="UP000823561">
    <property type="component" value="Chromosome 1"/>
</dbReference>
<dbReference type="PROSITE" id="PS50222">
    <property type="entry name" value="EF_HAND_2"/>
    <property type="match status" value="1"/>
</dbReference>
<evidence type="ECO:0000259" key="22">
    <source>
        <dbReference type="PROSITE" id="PS50853"/>
    </source>
</evidence>
<dbReference type="Pfam" id="PF07714">
    <property type="entry name" value="PK_Tyr_Ser-Thr"/>
    <property type="match status" value="1"/>
</dbReference>
<dbReference type="SUPFAM" id="SSF56112">
    <property type="entry name" value="Protein kinase-like (PK-like)"/>
    <property type="match status" value="1"/>
</dbReference>
<keyword evidence="9 18" id="KW-1133">Transmembrane helix</keyword>
<comment type="catalytic activity">
    <reaction evidence="14 16">
        <text>L-tyrosyl-[protein] + ATP = O-phospho-L-tyrosyl-[protein] + ADP + H(+)</text>
        <dbReference type="Rhea" id="RHEA:10596"/>
        <dbReference type="Rhea" id="RHEA-COMP:10136"/>
        <dbReference type="Rhea" id="RHEA-COMP:20101"/>
        <dbReference type="ChEBI" id="CHEBI:15378"/>
        <dbReference type="ChEBI" id="CHEBI:30616"/>
        <dbReference type="ChEBI" id="CHEBI:46858"/>
        <dbReference type="ChEBI" id="CHEBI:61978"/>
        <dbReference type="ChEBI" id="CHEBI:456216"/>
        <dbReference type="EC" id="2.7.10.1"/>
    </reaction>
</comment>
<evidence type="ECO:0000256" key="19">
    <source>
        <dbReference type="SAM" id="SignalP"/>
    </source>
</evidence>
<dbReference type="GO" id="GO:0032006">
    <property type="term" value="P:regulation of TOR signaling"/>
    <property type="evidence" value="ECO:0007669"/>
    <property type="project" value="TreeGrafter"/>
</dbReference>
<feature type="domain" description="EF-hand" evidence="21">
    <location>
        <begin position="631"/>
        <end position="652"/>
    </location>
</feature>
<protein>
    <recommendedName>
        <fullName evidence="16">Tyrosine-protein kinase receptor</fullName>
        <ecNumber evidence="16">2.7.10.1</ecNumber>
    </recommendedName>
</protein>
<evidence type="ECO:0000313" key="24">
    <source>
        <dbReference type="Proteomes" id="UP000823561"/>
    </source>
</evidence>
<dbReference type="CDD" id="cd00063">
    <property type="entry name" value="FN3"/>
    <property type="match status" value="3"/>
</dbReference>
<dbReference type="PROSITE" id="PS50011">
    <property type="entry name" value="PROTEIN_KINASE_DOM"/>
    <property type="match status" value="1"/>
</dbReference>
<evidence type="ECO:0000256" key="12">
    <source>
        <dbReference type="ARBA" id="ARBA00023170"/>
    </source>
</evidence>
<comment type="similarity">
    <text evidence="16">Belongs to the protein kinase superfamily. Tyr protein kinase family. Insulin receptor subfamily.</text>
</comment>
<dbReference type="GO" id="GO:0005886">
    <property type="term" value="C:plasma membrane"/>
    <property type="evidence" value="ECO:0007669"/>
    <property type="project" value="TreeGrafter"/>
</dbReference>
<evidence type="ECO:0000256" key="6">
    <source>
        <dbReference type="ARBA" id="ARBA00022741"/>
    </source>
</evidence>
<evidence type="ECO:0000256" key="14">
    <source>
        <dbReference type="ARBA" id="ARBA00051243"/>
    </source>
</evidence>
<dbReference type="InterPro" id="IPR001245">
    <property type="entry name" value="Ser-Thr/Tyr_kinase_cat_dom"/>
</dbReference>
<dbReference type="PROSITE" id="PS00239">
    <property type="entry name" value="RECEPTOR_TYR_KIN_II"/>
    <property type="match status" value="1"/>
</dbReference>
<evidence type="ECO:0000256" key="10">
    <source>
        <dbReference type="ARBA" id="ARBA00023136"/>
    </source>
</evidence>
<dbReference type="InterPro" id="IPR017441">
    <property type="entry name" value="Protein_kinase_ATP_BS"/>
</dbReference>
<feature type="domain" description="Fibronectin type-III" evidence="22">
    <location>
        <begin position="154"/>
        <end position="244"/>
    </location>
</feature>
<evidence type="ECO:0000256" key="8">
    <source>
        <dbReference type="ARBA" id="ARBA00022840"/>
    </source>
</evidence>
<dbReference type="GO" id="GO:0043235">
    <property type="term" value="C:receptor complex"/>
    <property type="evidence" value="ECO:0007669"/>
    <property type="project" value="TreeGrafter"/>
</dbReference>
<evidence type="ECO:0000313" key="23">
    <source>
        <dbReference type="EMBL" id="KAG5285228.1"/>
    </source>
</evidence>
<name>A0AAV6HD57_9TELE</name>
<evidence type="ECO:0000256" key="5">
    <source>
        <dbReference type="ARBA" id="ARBA00022737"/>
    </source>
</evidence>
<comment type="subcellular location">
    <subcellularLocation>
        <location evidence="1">Membrane</location>
        <topology evidence="1">Single-pass type I membrane protein</topology>
    </subcellularLocation>
</comment>
<dbReference type="InterPro" id="IPR020635">
    <property type="entry name" value="Tyr_kinase_cat_dom"/>
</dbReference>
<dbReference type="FunFam" id="1.10.510.10:FF:000341">
    <property type="entry name" value="Tyrosine-protein kinase receptor"/>
    <property type="match status" value="1"/>
</dbReference>
<keyword evidence="13" id="KW-0325">Glycoprotein</keyword>
<sequence>MDSTGRSVSVLRLSFLSVLFVFFCPHSKCVSGQTTLPQNIWTHSDGCKDGNETHCSECQPSAPFALAIGTHNITLSWKSLDQSDVVYMPQWTGPSLSGVWTYKENTTAPPFTVNKLQPYSWYKFRIWVVVCQQLISSPESTLYQTQPYGAPASAPVLESVESVSSDSVELSWSPPVHPQGPLVGYNINLTSHEDTISMTTGGDVLTATIFPSTPNTTYSVSLAAVNREGQGPAAQTTVTTPERDEQRGYRWMIVSRLKSLRKKEADDFYLPADCLSDALIEFNITGVSIHQSSGQLYFSEGVHIWSKLAGNLSNPSDLRLLHSSTQEVTGLCVDWLNEKLYYISGGKVFRCGLENCSDPVHLQLSSPGFPTRIKADPYNGWLFLLFHDGIYRAVLPKLAGEASLNTGLVIHSTSLHDFVVSVQSRKLLYFQKEIHSLSTASLDGSVPAILLSDIKVVDTVRSLAYEDSQVMLTDGLQLWQQPYPVPRKPTDLTALFGSRRANLRWREPQLRMGASPSAWQNWTYTVTASTSGSVVRTYSNITTTQMEVTDLQSSRRYTLSLRAKSPGGQSSSVLFEGTTLQNESNIPYIVAASNNGLWKQELDGYDFTESLAYNVTAVRDMDWYNDMVYWVDGSGHISFLELKDGMTGLNATAVPGAVNAEVVAFDWLGTHLYWSCNSTQICRGRPTSPEQEVVVRSGRVVTGLVVDALRAFVYWSSDRSVESARLNGQGRVTIQGLGLLSGQQVVGMTLDLTEGSLFWLVQDGLMLHLHRTDLLKHRFHGPVLDTPRWSSSMVSGPGLAFYSGRLLWLDRDQRLWLQELNQTQSVLLSPAHTLTAFTLIQSTLKPLPDGFLHPPVVIPQAVPEASVQLVGNATAFSITWELSNHVNYGSVFYCVQSAALQLPEQTRTKGLAITPYTYWGNGVTTSTILRSPGTESSTEIDAVVIAFGVLTGVLLVVIITAVFIWHRRRAGRKSTLCPDEELEEIRGLVGMGNACYAVRTLPIHCDIGPLPVFPRDQLKLQRLLGSGAFGEVYEGIATGIPSVDLKLDTRVAVKTLQQGATDEEKTDFLKEAHLMSQFSHPNILRLLGVCLLNEPQYLILELMEGGDLRSYLMGARPAPDHGPLLNLGDLMDICLDVAKGCAYLEKMHFVHRDLAARNCLVSLQGYTDPERVVKIGDFGLSRDVYKKDYYRKRGEGLLPVRWMPPESLTDGMFNKYSDVWAFGVLLWEVVSLGKQPYPALTNLEVMHHINSGGRLPAPADCPKSLYALMLACWSKTPSDRPNFRCLEERISQLRQLGDQLREEQDGSKGIVNYGFQDDEECKGVDKDESPGDGLTQVVSAEGLNYLMFTANDRESEPASPSGGQETPNYPLPSTSGGEAAMTTPQDTTESKDEEAIKYLVLSAKDLMETSIQTLSVEDSSGEGPCLTADSSGTEKAITEHSSPRNEGVDYGFLMFSATETQTTDENPSKTTHFKADHD</sequence>
<reference evidence="23 24" key="1">
    <citation type="submission" date="2020-10" db="EMBL/GenBank/DDBJ databases">
        <title>Chromosome-scale genome assembly of the Allis shad, Alosa alosa.</title>
        <authorList>
            <person name="Margot Z."/>
            <person name="Christophe K."/>
            <person name="Cabau C."/>
            <person name="Louis A."/>
            <person name="Berthelot C."/>
            <person name="Parey E."/>
            <person name="Roest Crollius H."/>
            <person name="Montfort J."/>
            <person name="Robinson-Rechavi M."/>
            <person name="Bucao C."/>
            <person name="Bouchez O."/>
            <person name="Gislard M."/>
            <person name="Lluch J."/>
            <person name="Milhes M."/>
            <person name="Lampietro C."/>
            <person name="Lopez Roques C."/>
            <person name="Donnadieu C."/>
            <person name="Braasch I."/>
            <person name="Desvignes T."/>
            <person name="Postlethwait J."/>
            <person name="Bobe J."/>
            <person name="Guiguen Y."/>
        </authorList>
    </citation>
    <scope>NUCLEOTIDE SEQUENCE [LARGE SCALE GENOMIC DNA]</scope>
    <source>
        <strain evidence="23">M-15738</strain>
        <tissue evidence="23">Blood</tissue>
    </source>
</reference>
<keyword evidence="10 18" id="KW-0472">Membrane</keyword>
<feature type="compositionally biased region" description="Polar residues" evidence="17">
    <location>
        <begin position="1457"/>
        <end position="1470"/>
    </location>
</feature>
<dbReference type="PRINTS" id="PR00109">
    <property type="entry name" value="TYRKINASE"/>
</dbReference>
<gene>
    <name evidence="23" type="ORF">AALO_G00000980</name>
</gene>
<evidence type="ECO:0000256" key="18">
    <source>
        <dbReference type="SAM" id="Phobius"/>
    </source>
</evidence>
<dbReference type="SUPFAM" id="SSF63825">
    <property type="entry name" value="YWTD domain"/>
    <property type="match status" value="2"/>
</dbReference>
<feature type="chain" id="PRO_5043439756" description="Tyrosine-protein kinase receptor" evidence="19">
    <location>
        <begin position="30"/>
        <end position="1478"/>
    </location>
</feature>
<organism evidence="23 24">
    <name type="scientific">Alosa alosa</name>
    <name type="common">allis shad</name>
    <dbReference type="NCBI Taxonomy" id="278164"/>
    <lineage>
        <taxon>Eukaryota</taxon>
        <taxon>Metazoa</taxon>
        <taxon>Chordata</taxon>
        <taxon>Craniata</taxon>
        <taxon>Vertebrata</taxon>
        <taxon>Euteleostomi</taxon>
        <taxon>Actinopterygii</taxon>
        <taxon>Neopterygii</taxon>
        <taxon>Teleostei</taxon>
        <taxon>Clupei</taxon>
        <taxon>Clupeiformes</taxon>
        <taxon>Clupeoidei</taxon>
        <taxon>Clupeidae</taxon>
        <taxon>Alosa</taxon>
    </lineage>
</organism>
<dbReference type="SUPFAM" id="SSF49265">
    <property type="entry name" value="Fibronectin type III"/>
    <property type="match status" value="2"/>
</dbReference>
<feature type="domain" description="Protein kinase" evidence="20">
    <location>
        <begin position="1018"/>
        <end position="1293"/>
    </location>
</feature>
<evidence type="ECO:0000256" key="1">
    <source>
        <dbReference type="ARBA" id="ARBA00004479"/>
    </source>
</evidence>
<feature type="domain" description="Fibronectin type-III" evidence="22">
    <location>
        <begin position="485"/>
        <end position="582"/>
    </location>
</feature>
<dbReference type="InterPro" id="IPR008266">
    <property type="entry name" value="Tyr_kinase_AS"/>
</dbReference>
<comment type="caution">
    <text evidence="23">The sequence shown here is derived from an EMBL/GenBank/DDBJ whole genome shotgun (WGS) entry which is preliminary data.</text>
</comment>
<dbReference type="InterPro" id="IPR002048">
    <property type="entry name" value="EF_hand_dom"/>
</dbReference>
<keyword evidence="24" id="KW-1185">Reference proteome</keyword>
<keyword evidence="4 16" id="KW-0812">Transmembrane</keyword>
<dbReference type="EMBL" id="JADWDJ010000001">
    <property type="protein sequence ID" value="KAG5285228.1"/>
    <property type="molecule type" value="Genomic_DNA"/>
</dbReference>
<feature type="region of interest" description="Disordered" evidence="17">
    <location>
        <begin position="1353"/>
        <end position="1393"/>
    </location>
</feature>
<dbReference type="InterPro" id="IPR003961">
    <property type="entry name" value="FN3_dom"/>
</dbReference>
<dbReference type="GO" id="GO:0007169">
    <property type="term" value="P:cell surface receptor protein tyrosine kinase signaling pathway"/>
    <property type="evidence" value="ECO:0007669"/>
    <property type="project" value="InterPro"/>
</dbReference>
<keyword evidence="12 16" id="KW-0675">Receptor</keyword>
<evidence type="ECO:0000256" key="15">
    <source>
        <dbReference type="PROSITE-ProRule" id="PRU10141"/>
    </source>
</evidence>